<proteinExistence type="predicted"/>
<protein>
    <submittedName>
        <fullName evidence="1">Uncharacterized protein</fullName>
    </submittedName>
</protein>
<reference evidence="2" key="1">
    <citation type="journal article" date="2018" name="BMC Genomics">
        <title>The complete and fully assembled genome sequence of Aeromonas salmonicida subsp. pectinolytica and its comparative analysis with other Aeromonas species: investigation of the mobilome in environmental and pathogenic strains.</title>
        <authorList>
            <person name="Pfeiffer F."/>
            <person name="Zamora-Lagos M.A."/>
            <person name="Blettinger M."/>
            <person name="Yeroslaviz A."/>
            <person name="Dahl A."/>
            <person name="Gruber S."/>
            <person name="Habermann B.H."/>
        </authorList>
    </citation>
    <scope>NUCLEOTIDE SEQUENCE [LARGE SCALE GENOMIC DNA]</scope>
    <source>
        <strain evidence="2">34mel</strain>
    </source>
</reference>
<dbReference type="AlphaFoldDB" id="A0A2D1QGS2"/>
<evidence type="ECO:0000313" key="1">
    <source>
        <dbReference type="EMBL" id="ATP09581.1"/>
    </source>
</evidence>
<dbReference type="Proteomes" id="UP000222916">
    <property type="component" value="Chromosome"/>
</dbReference>
<name>A0A2D1QGS2_AERSA</name>
<dbReference type="EMBL" id="CP022426">
    <property type="protein sequence ID" value="ATP09581.1"/>
    <property type="molecule type" value="Genomic_DNA"/>
</dbReference>
<accession>A0A2D1QGS2</accession>
<sequence length="108" mass="12378">MRDDNQWQHARGWGLEFATFRLKEGVTEQDLLVLSQRVEAEFLAKQSELIVHCLLRGADGVYADLVMAPSQSLAEAYCQQWLHDEVAGEYLTLLEMDSVNMSFWTRIG</sequence>
<evidence type="ECO:0000313" key="2">
    <source>
        <dbReference type="Proteomes" id="UP000222916"/>
    </source>
</evidence>
<organism evidence="1 2">
    <name type="scientific">Aeromonas salmonicida subsp. pectinolytica 34mel</name>
    <dbReference type="NCBI Taxonomy" id="1324960"/>
    <lineage>
        <taxon>Bacteria</taxon>
        <taxon>Pseudomonadati</taxon>
        <taxon>Pseudomonadota</taxon>
        <taxon>Gammaproteobacteria</taxon>
        <taxon>Aeromonadales</taxon>
        <taxon>Aeromonadaceae</taxon>
        <taxon>Aeromonas</taxon>
    </lineage>
</organism>
<gene>
    <name evidence="1" type="ORF">Asalp_24340</name>
</gene>